<accession>A0A5C8NK83</accession>
<dbReference type="RefSeq" id="WP_147684776.1">
    <property type="nucleotide sequence ID" value="NZ_VDUX01000002.1"/>
</dbReference>
<organism evidence="1 2">
    <name type="scientific">Aeromicrobium terrae</name>
    <dbReference type="NCBI Taxonomy" id="2498846"/>
    <lineage>
        <taxon>Bacteria</taxon>
        <taxon>Bacillati</taxon>
        <taxon>Actinomycetota</taxon>
        <taxon>Actinomycetes</taxon>
        <taxon>Propionibacteriales</taxon>
        <taxon>Nocardioidaceae</taxon>
        <taxon>Aeromicrobium</taxon>
    </lineage>
</organism>
<evidence type="ECO:0008006" key="3">
    <source>
        <dbReference type="Google" id="ProtNLM"/>
    </source>
</evidence>
<reference evidence="1 2" key="1">
    <citation type="submission" date="2019-06" db="EMBL/GenBank/DDBJ databases">
        <title>Aeromicrobium sp. nov., isolated from a maize field.</title>
        <authorList>
            <person name="Lin S.-Y."/>
            <person name="Tsai C.-F."/>
            <person name="Young C.-C."/>
        </authorList>
    </citation>
    <scope>NUCLEOTIDE SEQUENCE [LARGE SCALE GENOMIC DNA]</scope>
    <source>
        <strain evidence="1 2">CC-CFT486</strain>
    </source>
</reference>
<evidence type="ECO:0000313" key="1">
    <source>
        <dbReference type="EMBL" id="TXL62264.1"/>
    </source>
</evidence>
<keyword evidence="2" id="KW-1185">Reference proteome</keyword>
<gene>
    <name evidence="1" type="ORF">FHP06_06090</name>
</gene>
<dbReference type="Proteomes" id="UP000321571">
    <property type="component" value="Unassembled WGS sequence"/>
</dbReference>
<dbReference type="OrthoDB" id="3747530at2"/>
<name>A0A5C8NK83_9ACTN</name>
<comment type="caution">
    <text evidence="1">The sequence shown here is derived from an EMBL/GenBank/DDBJ whole genome shotgun (WGS) entry which is preliminary data.</text>
</comment>
<evidence type="ECO:0000313" key="2">
    <source>
        <dbReference type="Proteomes" id="UP000321571"/>
    </source>
</evidence>
<sequence length="99" mass="11016">MADATTSWDELLDALDHAVAAPDRPVDPAEIARLVRQGMDEGSVDRELDPEACGRWIAALTRTHAAVVAEHPDLDSDTELALLRVVVTRWLHPRRLDRD</sequence>
<proteinExistence type="predicted"/>
<dbReference type="EMBL" id="VDUX01000002">
    <property type="protein sequence ID" value="TXL62264.1"/>
    <property type="molecule type" value="Genomic_DNA"/>
</dbReference>
<dbReference type="AlphaFoldDB" id="A0A5C8NK83"/>
<protein>
    <recommendedName>
        <fullName evidence="3">BetI-type transcriptional repressor C-terminal domain-containing protein</fullName>
    </recommendedName>
</protein>